<gene>
    <name evidence="1" type="ORF">LCGC14_0420950</name>
</gene>
<organism evidence="1">
    <name type="scientific">marine sediment metagenome</name>
    <dbReference type="NCBI Taxonomy" id="412755"/>
    <lineage>
        <taxon>unclassified sequences</taxon>
        <taxon>metagenomes</taxon>
        <taxon>ecological metagenomes</taxon>
    </lineage>
</organism>
<dbReference type="EMBL" id="LAZR01000384">
    <property type="protein sequence ID" value="KKN71373.1"/>
    <property type="molecule type" value="Genomic_DNA"/>
</dbReference>
<protein>
    <submittedName>
        <fullName evidence="1">Uncharacterized protein</fullName>
    </submittedName>
</protein>
<sequence>MITHKTITRLEKALDILLNTEIECNGMGKGNTFSEAVDRIRTLISCAEEKISNHS</sequence>
<name>A0A0F9W009_9ZZZZ</name>
<proteinExistence type="predicted"/>
<reference evidence="1" key="1">
    <citation type="journal article" date="2015" name="Nature">
        <title>Complex archaea that bridge the gap between prokaryotes and eukaryotes.</title>
        <authorList>
            <person name="Spang A."/>
            <person name="Saw J.H."/>
            <person name="Jorgensen S.L."/>
            <person name="Zaremba-Niedzwiedzka K."/>
            <person name="Martijn J."/>
            <person name="Lind A.E."/>
            <person name="van Eijk R."/>
            <person name="Schleper C."/>
            <person name="Guy L."/>
            <person name="Ettema T.J."/>
        </authorList>
    </citation>
    <scope>NUCLEOTIDE SEQUENCE</scope>
</reference>
<dbReference type="AlphaFoldDB" id="A0A0F9W009"/>
<evidence type="ECO:0000313" key="1">
    <source>
        <dbReference type="EMBL" id="KKN71373.1"/>
    </source>
</evidence>
<comment type="caution">
    <text evidence="1">The sequence shown here is derived from an EMBL/GenBank/DDBJ whole genome shotgun (WGS) entry which is preliminary data.</text>
</comment>
<accession>A0A0F9W009</accession>